<dbReference type="RefSeq" id="WP_207625821.1">
    <property type="nucleotide sequence ID" value="NZ_LWBP01000210.1"/>
</dbReference>
<dbReference type="Gene3D" id="3.30.2010.10">
    <property type="entry name" value="Metalloproteases ('zincins'), catalytic domain"/>
    <property type="match status" value="1"/>
</dbReference>
<dbReference type="AlphaFoldDB" id="A0A1V9F5E7"/>
<evidence type="ECO:0000259" key="1">
    <source>
        <dbReference type="Pfam" id="PF01863"/>
    </source>
</evidence>
<dbReference type="EMBL" id="LWBP01000210">
    <property type="protein sequence ID" value="OQP53574.1"/>
    <property type="molecule type" value="Genomic_DNA"/>
</dbReference>
<dbReference type="STRING" id="550983.A4R26_06245"/>
<evidence type="ECO:0000313" key="3">
    <source>
        <dbReference type="Proteomes" id="UP000192276"/>
    </source>
</evidence>
<feature type="domain" description="YgjP-like metallopeptidase" evidence="1">
    <location>
        <begin position="5"/>
        <end position="115"/>
    </location>
</feature>
<dbReference type="Proteomes" id="UP000192276">
    <property type="component" value="Unassembled WGS sequence"/>
</dbReference>
<dbReference type="Pfam" id="PF01863">
    <property type="entry name" value="YgjP-like"/>
    <property type="match status" value="1"/>
</dbReference>
<accession>A0A1V9F5E7</accession>
<evidence type="ECO:0000313" key="2">
    <source>
        <dbReference type="EMBL" id="OQP53574.1"/>
    </source>
</evidence>
<dbReference type="CDD" id="cd07344">
    <property type="entry name" value="M48_yhfN_like"/>
    <property type="match status" value="1"/>
</dbReference>
<dbReference type="PANTHER" id="PTHR30399:SF1">
    <property type="entry name" value="UTP PYROPHOSPHATASE"/>
    <property type="match status" value="1"/>
</dbReference>
<organism evidence="2 3">
    <name type="scientific">Niastella populi</name>
    <dbReference type="NCBI Taxonomy" id="550983"/>
    <lineage>
        <taxon>Bacteria</taxon>
        <taxon>Pseudomonadati</taxon>
        <taxon>Bacteroidota</taxon>
        <taxon>Chitinophagia</taxon>
        <taxon>Chitinophagales</taxon>
        <taxon>Chitinophagaceae</taxon>
        <taxon>Niastella</taxon>
    </lineage>
</organism>
<proteinExistence type="predicted"/>
<name>A0A1V9F5E7_9BACT</name>
<dbReference type="InterPro" id="IPR053136">
    <property type="entry name" value="UTP_pyrophosphatase-like"/>
</dbReference>
<dbReference type="PANTHER" id="PTHR30399">
    <property type="entry name" value="UNCHARACTERIZED PROTEIN YGJP"/>
    <property type="match status" value="1"/>
</dbReference>
<keyword evidence="3" id="KW-1185">Reference proteome</keyword>
<protein>
    <recommendedName>
        <fullName evidence="1">YgjP-like metallopeptidase domain-containing protein</fullName>
    </recommendedName>
</protein>
<comment type="caution">
    <text evidence="2">The sequence shown here is derived from an EMBL/GenBank/DDBJ whole genome shotgun (WGS) entry which is preliminary data.</text>
</comment>
<sequence length="125" mass="15486">MRPGTSTSKRQYILNNWYRNELKELISSNIEKWERIIPVKVDDFGVKSMKTKWGTCNIEARRIWLNLELAKKTLQCLEYVHEMVHLLERRHNDRFIWYLNKFMPQWKSYREELNRLPISHLDWEY</sequence>
<gene>
    <name evidence="2" type="ORF">A4R26_06245</name>
</gene>
<reference evidence="3" key="1">
    <citation type="submission" date="2016-04" db="EMBL/GenBank/DDBJ databases">
        <authorList>
            <person name="Chen L."/>
            <person name="Zhuang W."/>
            <person name="Wang G."/>
        </authorList>
    </citation>
    <scope>NUCLEOTIDE SEQUENCE [LARGE SCALE GENOMIC DNA]</scope>
    <source>
        <strain evidence="3">208</strain>
    </source>
</reference>
<dbReference type="InterPro" id="IPR002725">
    <property type="entry name" value="YgjP-like_metallopeptidase"/>
</dbReference>